<accession>A0A915IT09</accession>
<gene>
    <name evidence="6" type="primary">MED20</name>
</gene>
<comment type="similarity">
    <text evidence="2 6">Belongs to the Mediator complex subunit 20 family.</text>
</comment>
<evidence type="ECO:0000256" key="2">
    <source>
        <dbReference type="ARBA" id="ARBA00010743"/>
    </source>
</evidence>
<comment type="function">
    <text evidence="6">Component of the Mediator complex, a coactivator involved in the regulated transcription of nearly all RNA polymerase II-dependent genes. Mediator functions as a bridge to convey information from gene-specific regulatory proteins to the basal RNA polymerase II transcription machinery. Mediator is recruited to promoters by direct interactions with regulatory proteins and serves as a scaffold for the assembly of a functional preinitiation complex with RNA polymerase II and the general transcription factors.</text>
</comment>
<dbReference type="WBParaSite" id="nRc.2.0.1.t16504-RA">
    <property type="protein sequence ID" value="nRc.2.0.1.t16504-RA"/>
    <property type="gene ID" value="nRc.2.0.1.g16504"/>
</dbReference>
<protein>
    <recommendedName>
        <fullName evidence="3 6">Mediator of RNA polymerase II transcription subunit 20</fullName>
    </recommendedName>
    <alternativeName>
        <fullName evidence="5 6">Mediator complex subunit 20</fullName>
    </alternativeName>
</protein>
<evidence type="ECO:0000256" key="5">
    <source>
        <dbReference type="ARBA" id="ARBA00031954"/>
    </source>
</evidence>
<keyword evidence="6" id="KW-0805">Transcription regulation</keyword>
<dbReference type="GO" id="GO:0016592">
    <property type="term" value="C:mediator complex"/>
    <property type="evidence" value="ECO:0007669"/>
    <property type="project" value="InterPro"/>
</dbReference>
<evidence type="ECO:0000256" key="4">
    <source>
        <dbReference type="ARBA" id="ARBA00023242"/>
    </source>
</evidence>
<dbReference type="OMA" id="FFVDCET"/>
<evidence type="ECO:0000256" key="6">
    <source>
        <dbReference type="RuleBase" id="RU364152"/>
    </source>
</evidence>
<evidence type="ECO:0000313" key="8">
    <source>
        <dbReference type="WBParaSite" id="nRc.2.0.1.t16504-RA"/>
    </source>
</evidence>
<keyword evidence="7" id="KW-1185">Reference proteome</keyword>
<dbReference type="GO" id="GO:0006357">
    <property type="term" value="P:regulation of transcription by RNA polymerase II"/>
    <property type="evidence" value="ECO:0007669"/>
    <property type="project" value="InterPro"/>
</dbReference>
<dbReference type="AlphaFoldDB" id="A0A915IT09"/>
<name>A0A915IT09_ROMCU</name>
<comment type="subunit">
    <text evidence="6">Component of the Mediator complex.</text>
</comment>
<sequence>MGVSWVIQCPIADPAGRSLAQVYADYEKLLTSLGAERSGFFLVDSEPYYPNVNIPGLTSTLHLCHSSEYPMTSFVLVSETSMSGITMPYVVADRNFDQILSKLNAAFSPRSNLKIEAKGQKFNLHDFTIRLSNVVVAGSAKGVIVEVDYNCCFVPNLCQGLMREFCSSLLGQIGQQPPVCIARFKDSQSYAPIDTISQYFSIFLKYRQLQQQQQT</sequence>
<reference evidence="8" key="1">
    <citation type="submission" date="2022-11" db="UniProtKB">
        <authorList>
            <consortium name="WormBaseParasite"/>
        </authorList>
    </citation>
    <scope>IDENTIFICATION</scope>
</reference>
<dbReference type="PANTHER" id="PTHR12465">
    <property type="entry name" value="UBIQUITIN SPECIFIC PROTEASE HOMOLOG 49"/>
    <property type="match status" value="1"/>
</dbReference>
<evidence type="ECO:0000256" key="1">
    <source>
        <dbReference type="ARBA" id="ARBA00004123"/>
    </source>
</evidence>
<dbReference type="PANTHER" id="PTHR12465:SF0">
    <property type="entry name" value="MEDIATOR OF RNA POLYMERASE II TRANSCRIPTION SUBUNIT 20"/>
    <property type="match status" value="1"/>
</dbReference>
<organism evidence="7 8">
    <name type="scientific">Romanomermis culicivorax</name>
    <name type="common">Nematode worm</name>
    <dbReference type="NCBI Taxonomy" id="13658"/>
    <lineage>
        <taxon>Eukaryota</taxon>
        <taxon>Metazoa</taxon>
        <taxon>Ecdysozoa</taxon>
        <taxon>Nematoda</taxon>
        <taxon>Enoplea</taxon>
        <taxon>Dorylaimia</taxon>
        <taxon>Mermithida</taxon>
        <taxon>Mermithoidea</taxon>
        <taxon>Mermithidae</taxon>
        <taxon>Romanomermis</taxon>
    </lineage>
</organism>
<proteinExistence type="inferred from homology"/>
<comment type="subcellular location">
    <subcellularLocation>
        <location evidence="1 6">Nucleus</location>
    </subcellularLocation>
</comment>
<keyword evidence="6" id="KW-0804">Transcription</keyword>
<dbReference type="InterPro" id="IPR013921">
    <property type="entry name" value="Mediator_Med20"/>
</dbReference>
<evidence type="ECO:0000256" key="3">
    <source>
        <dbReference type="ARBA" id="ARBA00019690"/>
    </source>
</evidence>
<dbReference type="GO" id="GO:0003713">
    <property type="term" value="F:transcription coactivator activity"/>
    <property type="evidence" value="ECO:0007669"/>
    <property type="project" value="TreeGrafter"/>
</dbReference>
<dbReference type="Proteomes" id="UP000887565">
    <property type="component" value="Unplaced"/>
</dbReference>
<keyword evidence="6" id="KW-0010">Activator</keyword>
<evidence type="ECO:0000313" key="7">
    <source>
        <dbReference type="Proteomes" id="UP000887565"/>
    </source>
</evidence>
<dbReference type="Pfam" id="PF08612">
    <property type="entry name" value="Med20"/>
    <property type="match status" value="1"/>
</dbReference>
<keyword evidence="4 6" id="KW-0539">Nucleus</keyword>